<feature type="binding site" evidence="6">
    <location>
        <position position="70"/>
    </location>
    <ligand>
        <name>Mn(2+)</name>
        <dbReference type="ChEBI" id="CHEBI:29035"/>
    </ligand>
</feature>
<dbReference type="AlphaFoldDB" id="A0AAV9SNM0"/>
<dbReference type="Proteomes" id="UP001311232">
    <property type="component" value="Unassembled WGS sequence"/>
</dbReference>
<comment type="similarity">
    <text evidence="2">Belongs to the glycosyltransferase 6 family.</text>
</comment>
<evidence type="ECO:0000256" key="6">
    <source>
        <dbReference type="PIRSR" id="PIRSR605076-3"/>
    </source>
</evidence>
<dbReference type="Gene3D" id="3.90.550.10">
    <property type="entry name" value="Spore Coat Polysaccharide Biosynthesis Protein SpsA, Chain A"/>
    <property type="match status" value="1"/>
</dbReference>
<accession>A0AAV9SNM0</accession>
<proteinExistence type="inferred from homology"/>
<keyword evidence="8" id="KW-1185">Reference proteome</keyword>
<dbReference type="InterPro" id="IPR005076">
    <property type="entry name" value="Glyco_trans_6"/>
</dbReference>
<dbReference type="GO" id="GO:0016758">
    <property type="term" value="F:hexosyltransferase activity"/>
    <property type="evidence" value="ECO:0007669"/>
    <property type="project" value="InterPro"/>
</dbReference>
<feature type="binding site" evidence="5">
    <location>
        <begin position="70"/>
        <end position="72"/>
    </location>
    <ligand>
        <name>UDP-N-acetyl-alpha-D-galactosamine</name>
        <dbReference type="ChEBI" id="CHEBI:67138"/>
    </ligand>
</feature>
<organism evidence="7 8">
    <name type="scientific">Crenichthys baileyi</name>
    <name type="common">White River springfish</name>
    <dbReference type="NCBI Taxonomy" id="28760"/>
    <lineage>
        <taxon>Eukaryota</taxon>
        <taxon>Metazoa</taxon>
        <taxon>Chordata</taxon>
        <taxon>Craniata</taxon>
        <taxon>Vertebrata</taxon>
        <taxon>Euteleostomi</taxon>
        <taxon>Actinopterygii</taxon>
        <taxon>Neopterygii</taxon>
        <taxon>Teleostei</taxon>
        <taxon>Neoteleostei</taxon>
        <taxon>Acanthomorphata</taxon>
        <taxon>Ovalentaria</taxon>
        <taxon>Atherinomorphae</taxon>
        <taxon>Cyprinodontiformes</taxon>
        <taxon>Goodeidae</taxon>
        <taxon>Crenichthys</taxon>
    </lineage>
</organism>
<dbReference type="EMBL" id="JAHHUM010000045">
    <property type="protein sequence ID" value="KAK5623168.1"/>
    <property type="molecule type" value="Genomic_DNA"/>
</dbReference>
<feature type="binding site" evidence="5">
    <location>
        <position position="92"/>
    </location>
    <ligand>
        <name>an alpha-L-fucosyl-(1-&gt;2)-beta-D-galactosyl derivative</name>
        <dbReference type="ChEBI" id="CHEBI:140327"/>
    </ligand>
</feature>
<gene>
    <name evidence="7" type="ORF">CRENBAI_018433</name>
</gene>
<keyword evidence="6" id="KW-0479">Metal-binding</keyword>
<dbReference type="GO" id="GO:0005975">
    <property type="term" value="P:carbohydrate metabolic process"/>
    <property type="evidence" value="ECO:0007669"/>
    <property type="project" value="InterPro"/>
</dbReference>
<comment type="subcellular location">
    <subcellularLocation>
        <location evidence="1">Membrane</location>
        <topology evidence="1">Single-pass type II membrane protein</topology>
    </subcellularLocation>
</comment>
<dbReference type="GO" id="GO:0031982">
    <property type="term" value="C:vesicle"/>
    <property type="evidence" value="ECO:0007669"/>
    <property type="project" value="TreeGrafter"/>
</dbReference>
<evidence type="ECO:0000256" key="3">
    <source>
        <dbReference type="ARBA" id="ARBA00022676"/>
    </source>
</evidence>
<dbReference type="GO" id="GO:0046872">
    <property type="term" value="F:metal ion binding"/>
    <property type="evidence" value="ECO:0007669"/>
    <property type="project" value="UniProtKB-KW"/>
</dbReference>
<dbReference type="PANTHER" id="PTHR10462:SF33">
    <property type="entry name" value="ALPHA-1,3-GALACTOSYLTRANSFERASE 2"/>
    <property type="match status" value="1"/>
</dbReference>
<evidence type="ECO:0000256" key="1">
    <source>
        <dbReference type="ARBA" id="ARBA00004606"/>
    </source>
</evidence>
<evidence type="ECO:0000256" key="5">
    <source>
        <dbReference type="PIRSR" id="PIRSR605076-2"/>
    </source>
</evidence>
<dbReference type="InterPro" id="IPR029044">
    <property type="entry name" value="Nucleotide-diphossugar_trans"/>
</dbReference>
<keyword evidence="3" id="KW-0328">Glycosyltransferase</keyword>
<comment type="caution">
    <text evidence="7">The sequence shown here is derived from an EMBL/GenBank/DDBJ whole genome shotgun (WGS) entry which is preliminary data.</text>
</comment>
<dbReference type="Pfam" id="PF03414">
    <property type="entry name" value="Glyco_transf_6"/>
    <property type="match status" value="1"/>
</dbReference>
<dbReference type="PANTHER" id="PTHR10462">
    <property type="entry name" value="GLYCOSYLTRANSFERASE-RELATED"/>
    <property type="match status" value="1"/>
</dbReference>
<reference evidence="7 8" key="1">
    <citation type="submission" date="2021-06" db="EMBL/GenBank/DDBJ databases">
        <authorList>
            <person name="Palmer J.M."/>
        </authorList>
    </citation>
    <scope>NUCLEOTIDE SEQUENCE [LARGE SCALE GENOMIC DNA]</scope>
    <source>
        <strain evidence="7 8">MEX-2019</strain>
        <tissue evidence="7">Muscle</tissue>
    </source>
</reference>
<name>A0AAV9SNM0_9TELE</name>
<sequence length="446" mass="50102">MSELPVTYFVFTDLPEKVPNIKLAPHRNIQVVEVEKHSRWQDISMMRMKTISEVIDTVLQHNFTYVFCFDVDQIFKARFGSEALGESVALLHAHYYKLPKNLFTYDRNPKSKACMAEGDYYYHAAIFGGTCEKGVICPGLGSMGPWLDLLRRRLLPAEPVGLLLQLPGASARWLQGGSPGTLCLRMSMVRISSVSVPGPGGQMFLIVEFINSKTVNIIPRSWFDDGTTKWPNYSSDERISRAVRKNEEPGEDWKLYDVRVLSRTASTPLSMDMSTLPSTPFHQTDFSHDREQRHFGQSCNTASMASVPHAPFSHMSSMHVHQLSRTHQADGYQEHVFTPTSRLGKTGSGSIPCSAAELQILTLLEHIKQQQMQLAVAVNSLAARIGAEMPDINLPLDTLSEVEEFEEWLQDQTNSRAKQNMVSVFGSVGGQNAKKTTWNILSRLFF</sequence>
<evidence type="ECO:0000256" key="4">
    <source>
        <dbReference type="ARBA" id="ARBA00022679"/>
    </source>
</evidence>
<keyword evidence="6" id="KW-0464">Manganese</keyword>
<protein>
    <submittedName>
        <fullName evidence="7">Uncharacterized protein</fullName>
    </submittedName>
</protein>
<keyword evidence="4" id="KW-0808">Transferase</keyword>
<evidence type="ECO:0000256" key="2">
    <source>
        <dbReference type="ARBA" id="ARBA00010413"/>
    </source>
</evidence>
<evidence type="ECO:0000313" key="8">
    <source>
        <dbReference type="Proteomes" id="UP001311232"/>
    </source>
</evidence>
<dbReference type="SUPFAM" id="SSF53448">
    <property type="entry name" value="Nucleotide-diphospho-sugar transferases"/>
    <property type="match status" value="1"/>
</dbReference>
<feature type="binding site" evidence="5">
    <location>
        <position position="104"/>
    </location>
    <ligand>
        <name>an alpha-L-fucosyl-(1-&gt;2)-beta-D-galactosyl derivative</name>
        <dbReference type="ChEBI" id="CHEBI:140327"/>
    </ligand>
</feature>
<feature type="binding site" evidence="6">
    <location>
        <position position="72"/>
    </location>
    <ligand>
        <name>Mn(2+)</name>
        <dbReference type="ChEBI" id="CHEBI:29035"/>
    </ligand>
</feature>
<evidence type="ECO:0000313" key="7">
    <source>
        <dbReference type="EMBL" id="KAK5623168.1"/>
    </source>
</evidence>
<dbReference type="GO" id="GO:0016020">
    <property type="term" value="C:membrane"/>
    <property type="evidence" value="ECO:0007669"/>
    <property type="project" value="UniProtKB-SubCell"/>
</dbReference>
<comment type="cofactor">
    <cofactor evidence="6">
        <name>Mn(2+)</name>
        <dbReference type="ChEBI" id="CHEBI:29035"/>
    </cofactor>
    <text evidence="6">Binds 1 Mn(2+) ion per subunit.</text>
</comment>
<dbReference type="GO" id="GO:0005794">
    <property type="term" value="C:Golgi apparatus"/>
    <property type="evidence" value="ECO:0007669"/>
    <property type="project" value="TreeGrafter"/>
</dbReference>